<proteinExistence type="predicted"/>
<reference evidence="1" key="1">
    <citation type="submission" date="2021-02" db="EMBL/GenBank/DDBJ databases">
        <authorList>
            <person name="Nowell W R."/>
        </authorList>
    </citation>
    <scope>NUCLEOTIDE SEQUENCE</scope>
</reference>
<comment type="caution">
    <text evidence="1">The sequence shown here is derived from an EMBL/GenBank/DDBJ whole genome shotgun (WGS) entry which is preliminary data.</text>
</comment>
<dbReference type="AlphaFoldDB" id="A0A818UI06"/>
<name>A0A818UI06_9BILA</name>
<sequence length="79" mass="9090">MPSSANKIDKPNAAIVLSSNQPVQVYYYDCGFVTPRMHDQQKLREQPPTSSYDQDVYSFWIDYFSDTINSNSNSTQTEE</sequence>
<gene>
    <name evidence="1" type="ORF">KIK155_LOCUS26416</name>
</gene>
<dbReference type="EMBL" id="CAJNYV010004813">
    <property type="protein sequence ID" value="CAF3697383.1"/>
    <property type="molecule type" value="Genomic_DNA"/>
</dbReference>
<organism evidence="1 2">
    <name type="scientific">Rotaria socialis</name>
    <dbReference type="NCBI Taxonomy" id="392032"/>
    <lineage>
        <taxon>Eukaryota</taxon>
        <taxon>Metazoa</taxon>
        <taxon>Spiralia</taxon>
        <taxon>Gnathifera</taxon>
        <taxon>Rotifera</taxon>
        <taxon>Eurotatoria</taxon>
        <taxon>Bdelloidea</taxon>
        <taxon>Philodinida</taxon>
        <taxon>Philodinidae</taxon>
        <taxon>Rotaria</taxon>
    </lineage>
</organism>
<accession>A0A818UI06</accession>
<dbReference type="Proteomes" id="UP000663865">
    <property type="component" value="Unassembled WGS sequence"/>
</dbReference>
<evidence type="ECO:0000313" key="1">
    <source>
        <dbReference type="EMBL" id="CAF3697383.1"/>
    </source>
</evidence>
<protein>
    <submittedName>
        <fullName evidence="1">Uncharacterized protein</fullName>
    </submittedName>
</protein>
<evidence type="ECO:0000313" key="2">
    <source>
        <dbReference type="Proteomes" id="UP000663865"/>
    </source>
</evidence>